<keyword evidence="3" id="KW-1185">Reference proteome</keyword>
<evidence type="ECO:0000313" key="2">
    <source>
        <dbReference type="EMBL" id="VEL39475.1"/>
    </source>
</evidence>
<organism evidence="2 3">
    <name type="scientific">Protopolystoma xenopodis</name>
    <dbReference type="NCBI Taxonomy" id="117903"/>
    <lineage>
        <taxon>Eukaryota</taxon>
        <taxon>Metazoa</taxon>
        <taxon>Spiralia</taxon>
        <taxon>Lophotrochozoa</taxon>
        <taxon>Platyhelminthes</taxon>
        <taxon>Monogenea</taxon>
        <taxon>Polyopisthocotylea</taxon>
        <taxon>Polystomatidea</taxon>
        <taxon>Polystomatidae</taxon>
        <taxon>Protopolystoma</taxon>
    </lineage>
</organism>
<gene>
    <name evidence="2" type="ORF">PXEA_LOCUS32915</name>
</gene>
<protein>
    <submittedName>
        <fullName evidence="2">Uncharacterized protein</fullName>
    </submittedName>
</protein>
<accession>A0A3S5BBE9</accession>
<feature type="region of interest" description="Disordered" evidence="1">
    <location>
        <begin position="235"/>
        <end position="262"/>
    </location>
</feature>
<reference evidence="2" key="1">
    <citation type="submission" date="2018-11" db="EMBL/GenBank/DDBJ databases">
        <authorList>
            <consortium name="Pathogen Informatics"/>
        </authorList>
    </citation>
    <scope>NUCLEOTIDE SEQUENCE</scope>
</reference>
<dbReference type="Proteomes" id="UP000784294">
    <property type="component" value="Unassembled WGS sequence"/>
</dbReference>
<comment type="caution">
    <text evidence="2">The sequence shown here is derived from an EMBL/GenBank/DDBJ whole genome shotgun (WGS) entry which is preliminary data.</text>
</comment>
<feature type="compositionally biased region" description="Low complexity" evidence="1">
    <location>
        <begin position="236"/>
        <end position="252"/>
    </location>
</feature>
<feature type="compositionally biased region" description="Polar residues" evidence="1">
    <location>
        <begin position="162"/>
        <end position="172"/>
    </location>
</feature>
<evidence type="ECO:0000256" key="1">
    <source>
        <dbReference type="SAM" id="MobiDB-lite"/>
    </source>
</evidence>
<feature type="compositionally biased region" description="Polar residues" evidence="1">
    <location>
        <begin position="320"/>
        <end position="331"/>
    </location>
</feature>
<feature type="region of interest" description="Disordered" evidence="1">
    <location>
        <begin position="320"/>
        <end position="339"/>
    </location>
</feature>
<dbReference type="EMBL" id="CAAALY010261375">
    <property type="protein sequence ID" value="VEL39475.1"/>
    <property type="molecule type" value="Genomic_DNA"/>
</dbReference>
<proteinExistence type="predicted"/>
<feature type="region of interest" description="Disordered" evidence="1">
    <location>
        <begin position="162"/>
        <end position="197"/>
    </location>
</feature>
<dbReference type="AlphaFoldDB" id="A0A3S5BBE9"/>
<sequence>MADEADEMTENVPSPRSIAGNNVSYYSVQLSLSNSTTELRNRSFFFYCRHLKHPKEIVIRLWRTTRLSSNHKKKNSSPPSLVSSQMIFAQSNSASSFHSSPSKTNSSHLFKAGARNRTTFPDDQGQVYDKHGYINTNLALDDQCNFDETHVSLRDVRAITAKASSKSPSWLSQVERRLSGPPRNDVSSRTSTDDPKKMTLSGIEKLVPTLDEGATKEPLHPAMVNQVIRIRKSEESISTSTSSARRAAQSTAPVSSKRCRSTRKGDLENTTLISEYHMPLTGLSDHIDIESWYDAWSSEKQQNEKSSNYIHRLATTSTPSFTDSHFSQHSHSNSRKAPQLRMRTRLNRNIILPLTCYSHLFTYLTVFGPKHKDGYKPSISKLDSASQNKKEFLQHRTQTEKSNLIVDLRTLDAWLNGRAKEDLAACIVAVHQHTGQISEFLSKIIHQEVIVQSK</sequence>
<name>A0A3S5BBE9_9PLAT</name>
<evidence type="ECO:0000313" key="3">
    <source>
        <dbReference type="Proteomes" id="UP000784294"/>
    </source>
</evidence>